<feature type="domain" description="Putative Flp pilus-assembly TadG-like N-terminal" evidence="2">
    <location>
        <begin position="12"/>
        <end position="57"/>
    </location>
</feature>
<gene>
    <name evidence="3" type="ORF">KC207_08780</name>
</gene>
<feature type="transmembrane region" description="Helical" evidence="1">
    <location>
        <begin position="12"/>
        <end position="34"/>
    </location>
</feature>
<dbReference type="AlphaFoldDB" id="A0A941DBK7"/>
<organism evidence="3 4">
    <name type="scientific">Phycicoccus avicenniae</name>
    <dbReference type="NCBI Taxonomy" id="2828860"/>
    <lineage>
        <taxon>Bacteria</taxon>
        <taxon>Bacillati</taxon>
        <taxon>Actinomycetota</taxon>
        <taxon>Actinomycetes</taxon>
        <taxon>Micrococcales</taxon>
        <taxon>Intrasporangiaceae</taxon>
        <taxon>Phycicoccus</taxon>
    </lineage>
</organism>
<keyword evidence="1" id="KW-0472">Membrane</keyword>
<keyword evidence="1" id="KW-1133">Transmembrane helix</keyword>
<dbReference type="Pfam" id="PF13400">
    <property type="entry name" value="Tad"/>
    <property type="match status" value="1"/>
</dbReference>
<dbReference type="InterPro" id="IPR028087">
    <property type="entry name" value="Tad_N"/>
</dbReference>
<keyword evidence="1" id="KW-0812">Transmembrane</keyword>
<name>A0A941DBK7_9MICO</name>
<evidence type="ECO:0000256" key="1">
    <source>
        <dbReference type="SAM" id="Phobius"/>
    </source>
</evidence>
<dbReference type="NCBIfam" id="TIGR03816">
    <property type="entry name" value="tadE_like_DECH"/>
    <property type="match status" value="1"/>
</dbReference>
<keyword evidence="4" id="KW-1185">Reference proteome</keyword>
<comment type="caution">
    <text evidence="3">The sequence shown here is derived from an EMBL/GenBank/DDBJ whole genome shotgun (WGS) entry which is preliminary data.</text>
</comment>
<proteinExistence type="predicted"/>
<evidence type="ECO:0000259" key="2">
    <source>
        <dbReference type="Pfam" id="PF13400"/>
    </source>
</evidence>
<dbReference type="RefSeq" id="WP_211602638.1">
    <property type="nucleotide sequence ID" value="NZ_JAGSNF010000010.1"/>
</dbReference>
<reference evidence="3" key="1">
    <citation type="submission" date="2021-04" db="EMBL/GenBank/DDBJ databases">
        <title>Phycicoccus avicenniae sp. nov., a novel endophytic actinomycetes isolated from branch of Avicennia mariana.</title>
        <authorList>
            <person name="Tuo L."/>
        </authorList>
    </citation>
    <scope>NUCLEOTIDE SEQUENCE</scope>
    <source>
        <strain evidence="3">BSK3Z-2</strain>
    </source>
</reference>
<dbReference type="Proteomes" id="UP000677016">
    <property type="component" value="Unassembled WGS sequence"/>
</dbReference>
<protein>
    <recommendedName>
        <fullName evidence="2">Putative Flp pilus-assembly TadG-like N-terminal domain-containing protein</fullName>
    </recommendedName>
</protein>
<dbReference type="InterPro" id="IPR021202">
    <property type="entry name" value="Rv3654c-like"/>
</dbReference>
<dbReference type="EMBL" id="JAGSNF010000010">
    <property type="protein sequence ID" value="MBR7743382.1"/>
    <property type="molecule type" value="Genomic_DNA"/>
</dbReference>
<accession>A0A941DBK7</accession>
<evidence type="ECO:0000313" key="4">
    <source>
        <dbReference type="Proteomes" id="UP000677016"/>
    </source>
</evidence>
<sequence length="124" mass="12115">MTRPADVQEERGGGSVLVLGLCAVLVVVLVAALHGTSVVADLHRARGAADRAALAAAVPLTVGGPVDCAGASALVRHDGGVVTGCDPLADGTVVVSVAVGLPPAVSRWPGVPEAVTARARAGVE</sequence>
<evidence type="ECO:0000313" key="3">
    <source>
        <dbReference type="EMBL" id="MBR7743382.1"/>
    </source>
</evidence>